<dbReference type="Proteomes" id="UP000199589">
    <property type="component" value="Unassembled WGS sequence"/>
</dbReference>
<dbReference type="GO" id="GO:0032977">
    <property type="term" value="F:membrane insertase activity"/>
    <property type="evidence" value="ECO:0007669"/>
    <property type="project" value="InterPro"/>
</dbReference>
<dbReference type="NCBIfam" id="TIGR03592">
    <property type="entry name" value="yidC_oxa1_cterm"/>
    <property type="match status" value="1"/>
</dbReference>
<dbReference type="Pfam" id="PF02096">
    <property type="entry name" value="60KD_IMP"/>
    <property type="match status" value="1"/>
</dbReference>
<feature type="transmembrane region" description="Helical" evidence="11">
    <location>
        <begin position="137"/>
        <end position="161"/>
    </location>
</feature>
<comment type="similarity">
    <text evidence="9">Belongs to the OXA1/ALB3/YidC family.</text>
</comment>
<evidence type="ECO:0000256" key="2">
    <source>
        <dbReference type="ARBA" id="ARBA00022448"/>
    </source>
</evidence>
<dbReference type="STRING" id="258723.GCA_900169305_00806"/>
<keyword evidence="3" id="KW-1003">Cell membrane</keyword>
<evidence type="ECO:0000259" key="12">
    <source>
        <dbReference type="Pfam" id="PF02096"/>
    </source>
</evidence>
<organism evidence="13 14">
    <name type="scientific">Marinilactibacillus piezotolerans</name>
    <dbReference type="NCBI Taxonomy" id="258723"/>
    <lineage>
        <taxon>Bacteria</taxon>
        <taxon>Bacillati</taxon>
        <taxon>Bacillota</taxon>
        <taxon>Bacilli</taxon>
        <taxon>Lactobacillales</taxon>
        <taxon>Carnobacteriaceae</taxon>
        <taxon>Marinilactibacillus</taxon>
    </lineage>
</organism>
<feature type="region of interest" description="Disordered" evidence="10">
    <location>
        <begin position="269"/>
        <end position="319"/>
    </location>
</feature>
<keyword evidence="8" id="KW-0143">Chaperone</keyword>
<accession>A0A1I3WNQ5</accession>
<evidence type="ECO:0000256" key="1">
    <source>
        <dbReference type="ARBA" id="ARBA00004651"/>
    </source>
</evidence>
<name>A0A1I3WNQ5_9LACT</name>
<comment type="subcellular location">
    <subcellularLocation>
        <location evidence="1">Cell membrane</location>
        <topology evidence="1">Multi-pass membrane protein</topology>
    </subcellularLocation>
    <subcellularLocation>
        <location evidence="9">Membrane</location>
        <topology evidence="9">Multi-pass membrane protein</topology>
    </subcellularLocation>
</comment>
<dbReference type="PRINTS" id="PR00701">
    <property type="entry name" value="60KDINNERMP"/>
</dbReference>
<evidence type="ECO:0000256" key="11">
    <source>
        <dbReference type="SAM" id="Phobius"/>
    </source>
</evidence>
<feature type="domain" description="Membrane insertase YidC/Oxa/ALB C-terminal" evidence="12">
    <location>
        <begin position="63"/>
        <end position="251"/>
    </location>
</feature>
<dbReference type="EMBL" id="FOSJ01000009">
    <property type="protein sequence ID" value="SFK09102.1"/>
    <property type="molecule type" value="Genomic_DNA"/>
</dbReference>
<dbReference type="GO" id="GO:0015031">
    <property type="term" value="P:protein transport"/>
    <property type="evidence" value="ECO:0007669"/>
    <property type="project" value="UniProtKB-KW"/>
</dbReference>
<evidence type="ECO:0000256" key="3">
    <source>
        <dbReference type="ARBA" id="ARBA00022475"/>
    </source>
</evidence>
<dbReference type="GO" id="GO:0051205">
    <property type="term" value="P:protein insertion into membrane"/>
    <property type="evidence" value="ECO:0007669"/>
    <property type="project" value="TreeGrafter"/>
</dbReference>
<keyword evidence="2" id="KW-0813">Transport</keyword>
<dbReference type="InterPro" id="IPR047196">
    <property type="entry name" value="YidC_ALB_C"/>
</dbReference>
<evidence type="ECO:0000313" key="13">
    <source>
        <dbReference type="EMBL" id="SFK09102.1"/>
    </source>
</evidence>
<evidence type="ECO:0000313" key="14">
    <source>
        <dbReference type="Proteomes" id="UP000199589"/>
    </source>
</evidence>
<evidence type="ECO:0000256" key="6">
    <source>
        <dbReference type="ARBA" id="ARBA00022989"/>
    </source>
</evidence>
<dbReference type="InterPro" id="IPR028055">
    <property type="entry name" value="YidC/Oxa/ALB_C"/>
</dbReference>
<evidence type="ECO:0000256" key="7">
    <source>
        <dbReference type="ARBA" id="ARBA00023136"/>
    </source>
</evidence>
<keyword evidence="7 11" id="KW-0472">Membrane</keyword>
<evidence type="ECO:0000256" key="10">
    <source>
        <dbReference type="SAM" id="MobiDB-lite"/>
    </source>
</evidence>
<keyword evidence="4 9" id="KW-0812">Transmembrane</keyword>
<feature type="transmembrane region" description="Helical" evidence="11">
    <location>
        <begin position="212"/>
        <end position="229"/>
    </location>
</feature>
<evidence type="ECO:0000256" key="8">
    <source>
        <dbReference type="ARBA" id="ARBA00023186"/>
    </source>
</evidence>
<sequence length="319" mass="35761">MKTRTKKWILSGGMLSLMLFMAGCIRIDESGNPAGSISQFLYDYLVLPTQQFIELLHGIFGSYGLAIIAITIIVRILILPLSIRQQRATMEQQVKMSVVKPAADEIQAEMKEAADPKQKQELQAELMELYRENNVNMLGGLGGCLPLLIQMPVFTAMYQAIRMSESIQNASFLGIGLGERSILLALATGAVYYIQSRVMLLGMPEEQRKQSNTMMLMNPIMLLFISFSSPAGLTLYWLVGGFVAIAQSVITTFYYKPKVQAELKEKHGEVQVVERKRKPRKEAEKVVDNSQNASSSNRNKKNASPFESKNKRNQGKQKR</sequence>
<dbReference type="GO" id="GO:0005886">
    <property type="term" value="C:plasma membrane"/>
    <property type="evidence" value="ECO:0007669"/>
    <property type="project" value="UniProtKB-SubCell"/>
</dbReference>
<dbReference type="InterPro" id="IPR001708">
    <property type="entry name" value="YidC/ALB3/OXA1/COX18"/>
</dbReference>
<reference evidence="14" key="1">
    <citation type="submission" date="2016-10" db="EMBL/GenBank/DDBJ databases">
        <authorList>
            <person name="Varghese N."/>
            <person name="Submissions S."/>
        </authorList>
    </citation>
    <scope>NUCLEOTIDE SEQUENCE [LARGE SCALE GENOMIC DNA]</scope>
    <source>
        <strain evidence="14">DSM 16108</strain>
    </source>
</reference>
<dbReference type="CDD" id="cd20070">
    <property type="entry name" value="5TM_YidC_Alb3"/>
    <property type="match status" value="1"/>
</dbReference>
<keyword evidence="6 11" id="KW-1133">Transmembrane helix</keyword>
<evidence type="ECO:0000256" key="9">
    <source>
        <dbReference type="RuleBase" id="RU003945"/>
    </source>
</evidence>
<gene>
    <name evidence="13" type="ORF">SAMN04488569_100930</name>
</gene>
<dbReference type="RefSeq" id="WP_245750924.1">
    <property type="nucleotide sequence ID" value="NZ_FOSJ01000009.1"/>
</dbReference>
<protein>
    <submittedName>
        <fullName evidence="13">YidC/Oxa1 family membrane protein insertase</fullName>
    </submittedName>
</protein>
<dbReference type="PROSITE" id="PS51257">
    <property type="entry name" value="PROKAR_LIPOPROTEIN"/>
    <property type="match status" value="1"/>
</dbReference>
<feature type="transmembrane region" description="Helical" evidence="11">
    <location>
        <begin position="55"/>
        <end position="78"/>
    </location>
</feature>
<evidence type="ECO:0000256" key="4">
    <source>
        <dbReference type="ARBA" id="ARBA00022692"/>
    </source>
</evidence>
<keyword evidence="14" id="KW-1185">Reference proteome</keyword>
<dbReference type="PANTHER" id="PTHR12428:SF65">
    <property type="entry name" value="CYTOCHROME C OXIDASE ASSEMBLY PROTEIN COX18, MITOCHONDRIAL"/>
    <property type="match status" value="1"/>
</dbReference>
<feature type="transmembrane region" description="Helical" evidence="11">
    <location>
        <begin position="181"/>
        <end position="200"/>
    </location>
</feature>
<proteinExistence type="inferred from homology"/>
<dbReference type="PANTHER" id="PTHR12428">
    <property type="entry name" value="OXA1"/>
    <property type="match status" value="1"/>
</dbReference>
<evidence type="ECO:0000256" key="5">
    <source>
        <dbReference type="ARBA" id="ARBA00022927"/>
    </source>
</evidence>
<keyword evidence="5" id="KW-0653">Protein transport</keyword>
<dbReference type="AlphaFoldDB" id="A0A1I3WNQ5"/>